<name>A0A518B499_9BACT</name>
<feature type="region of interest" description="Disordered" evidence="1">
    <location>
        <begin position="1"/>
        <end position="64"/>
    </location>
</feature>
<evidence type="ECO:0000313" key="2">
    <source>
        <dbReference type="EMBL" id="QDU61756.1"/>
    </source>
</evidence>
<dbReference type="EMBL" id="CP036279">
    <property type="protein sequence ID" value="QDU61756.1"/>
    <property type="molecule type" value="Genomic_DNA"/>
</dbReference>
<dbReference type="KEGG" id="knv:Pan216_26200"/>
<evidence type="ECO:0000313" key="3">
    <source>
        <dbReference type="Proteomes" id="UP000317093"/>
    </source>
</evidence>
<organism evidence="2 3">
    <name type="scientific">Kolteria novifilia</name>
    <dbReference type="NCBI Taxonomy" id="2527975"/>
    <lineage>
        <taxon>Bacteria</taxon>
        <taxon>Pseudomonadati</taxon>
        <taxon>Planctomycetota</taxon>
        <taxon>Planctomycetia</taxon>
        <taxon>Kolteriales</taxon>
        <taxon>Kolteriaceae</taxon>
        <taxon>Kolteria</taxon>
    </lineage>
</organism>
<dbReference type="AlphaFoldDB" id="A0A518B499"/>
<feature type="compositionally biased region" description="Basic and acidic residues" evidence="1">
    <location>
        <begin position="21"/>
        <end position="30"/>
    </location>
</feature>
<gene>
    <name evidence="2" type="ORF">Pan216_26200</name>
</gene>
<reference evidence="2 3" key="1">
    <citation type="submission" date="2019-02" db="EMBL/GenBank/DDBJ databases">
        <title>Deep-cultivation of Planctomycetes and their phenomic and genomic characterization uncovers novel biology.</title>
        <authorList>
            <person name="Wiegand S."/>
            <person name="Jogler M."/>
            <person name="Boedeker C."/>
            <person name="Pinto D."/>
            <person name="Vollmers J."/>
            <person name="Rivas-Marin E."/>
            <person name="Kohn T."/>
            <person name="Peeters S.H."/>
            <person name="Heuer A."/>
            <person name="Rast P."/>
            <person name="Oberbeckmann S."/>
            <person name="Bunk B."/>
            <person name="Jeske O."/>
            <person name="Meyerdierks A."/>
            <person name="Storesund J.E."/>
            <person name="Kallscheuer N."/>
            <person name="Luecker S."/>
            <person name="Lage O.M."/>
            <person name="Pohl T."/>
            <person name="Merkel B.J."/>
            <person name="Hornburger P."/>
            <person name="Mueller R.-W."/>
            <person name="Bruemmer F."/>
            <person name="Labrenz M."/>
            <person name="Spormann A.M."/>
            <person name="Op den Camp H."/>
            <person name="Overmann J."/>
            <person name="Amann R."/>
            <person name="Jetten M.S.M."/>
            <person name="Mascher T."/>
            <person name="Medema M.H."/>
            <person name="Devos D.P."/>
            <person name="Kaster A.-K."/>
            <person name="Ovreas L."/>
            <person name="Rohde M."/>
            <person name="Galperin M.Y."/>
            <person name="Jogler C."/>
        </authorList>
    </citation>
    <scope>NUCLEOTIDE SEQUENCE [LARGE SCALE GENOMIC DNA]</scope>
    <source>
        <strain evidence="2 3">Pan216</strain>
    </source>
</reference>
<proteinExistence type="predicted"/>
<evidence type="ECO:0000256" key="1">
    <source>
        <dbReference type="SAM" id="MobiDB-lite"/>
    </source>
</evidence>
<dbReference type="Proteomes" id="UP000317093">
    <property type="component" value="Chromosome"/>
</dbReference>
<sequence length="89" mass="10284">METGATSAMGHHRRIVSWEEGLTRRTRELPKQTQPPARTPRTRRQWNVEEAGGLQGETEKGNGKNRLLRRSPVLCQIPKFGWHWLLVSQ</sequence>
<protein>
    <submittedName>
        <fullName evidence="2">Uncharacterized protein</fullName>
    </submittedName>
</protein>
<keyword evidence="3" id="KW-1185">Reference proteome</keyword>
<accession>A0A518B499</accession>